<protein>
    <submittedName>
        <fullName evidence="4">Stage III sporulation protein AA</fullName>
    </submittedName>
</protein>
<gene>
    <name evidence="4" type="ORF">DealDRAFT_0752</name>
</gene>
<feature type="domain" description="AAA+ ATPase" evidence="3">
    <location>
        <begin position="165"/>
        <end position="308"/>
    </location>
</feature>
<dbReference type="InterPro" id="IPR027417">
    <property type="entry name" value="P-loop_NTPase"/>
</dbReference>
<keyword evidence="5" id="KW-1185">Reference proteome</keyword>
<dbReference type="eggNOG" id="COG3854">
    <property type="taxonomic scope" value="Bacteria"/>
</dbReference>
<comment type="caution">
    <text evidence="4">The sequence shown here is derived from an EMBL/GenBank/DDBJ whole genome shotgun (WGS) entry which is preliminary data.</text>
</comment>
<dbReference type="InterPro" id="IPR003593">
    <property type="entry name" value="AAA+_ATPase"/>
</dbReference>
<dbReference type="Gene3D" id="3.40.50.300">
    <property type="entry name" value="P-loop containing nucleotide triphosphate hydrolases"/>
    <property type="match status" value="1"/>
</dbReference>
<evidence type="ECO:0000256" key="2">
    <source>
        <dbReference type="ARBA" id="ARBA00022840"/>
    </source>
</evidence>
<dbReference type="PANTHER" id="PTHR20953">
    <property type="entry name" value="KINASE-RELATED"/>
    <property type="match status" value="1"/>
</dbReference>
<evidence type="ECO:0000313" key="4">
    <source>
        <dbReference type="EMBL" id="EEG78337.1"/>
    </source>
</evidence>
<evidence type="ECO:0000313" key="5">
    <source>
        <dbReference type="Proteomes" id="UP000006443"/>
    </source>
</evidence>
<evidence type="ECO:0000259" key="3">
    <source>
        <dbReference type="SMART" id="SM00382"/>
    </source>
</evidence>
<dbReference type="SUPFAM" id="SSF52540">
    <property type="entry name" value="P-loop containing nucleoside triphosphate hydrolases"/>
    <property type="match status" value="1"/>
</dbReference>
<dbReference type="InterPro" id="IPR045735">
    <property type="entry name" value="Spore_III_AA_AAA+_ATPase"/>
</dbReference>
<dbReference type="AlphaFoldDB" id="C0GE43"/>
<dbReference type="GO" id="GO:0005524">
    <property type="term" value="F:ATP binding"/>
    <property type="evidence" value="ECO:0007669"/>
    <property type="project" value="UniProtKB-KW"/>
</dbReference>
<organism evidence="4 5">
    <name type="scientific">Dethiobacter alkaliphilus AHT 1</name>
    <dbReference type="NCBI Taxonomy" id="555088"/>
    <lineage>
        <taxon>Bacteria</taxon>
        <taxon>Bacillati</taxon>
        <taxon>Bacillota</taxon>
        <taxon>Dethiobacteria</taxon>
        <taxon>Dethiobacterales</taxon>
        <taxon>Dethiobacteraceae</taxon>
        <taxon>Dethiobacter</taxon>
    </lineage>
</organism>
<dbReference type="Pfam" id="PF19568">
    <property type="entry name" value="Spore_III_AA"/>
    <property type="match status" value="1"/>
</dbReference>
<evidence type="ECO:0000256" key="1">
    <source>
        <dbReference type="ARBA" id="ARBA00022741"/>
    </source>
</evidence>
<proteinExistence type="predicted"/>
<reference evidence="4 5" key="1">
    <citation type="submission" date="2009-02" db="EMBL/GenBank/DDBJ databases">
        <title>Sequencing of the draft genome and assembly of Dethiobacter alkaliphilus AHT 1.</title>
        <authorList>
            <consortium name="US DOE Joint Genome Institute (JGI-PGF)"/>
            <person name="Lucas S."/>
            <person name="Copeland A."/>
            <person name="Lapidus A."/>
            <person name="Glavina del Rio T."/>
            <person name="Dalin E."/>
            <person name="Tice H."/>
            <person name="Bruce D."/>
            <person name="Goodwin L."/>
            <person name="Pitluck S."/>
            <person name="Larimer F."/>
            <person name="Land M.L."/>
            <person name="Hauser L."/>
            <person name="Muyzer G."/>
        </authorList>
    </citation>
    <scope>NUCLEOTIDE SEQUENCE [LARGE SCALE GENOMIC DNA]</scope>
    <source>
        <strain evidence="4 5">AHT 1</strain>
    </source>
</reference>
<dbReference type="SMART" id="SM00382">
    <property type="entry name" value="AAA"/>
    <property type="match status" value="1"/>
</dbReference>
<dbReference type="Proteomes" id="UP000006443">
    <property type="component" value="Unassembled WGS sequence"/>
</dbReference>
<keyword evidence="1" id="KW-0547">Nucleotide-binding</keyword>
<keyword evidence="2" id="KW-0067">ATP-binding</keyword>
<dbReference type="EMBL" id="ACJM01000003">
    <property type="protein sequence ID" value="EEG78337.1"/>
    <property type="molecule type" value="Genomic_DNA"/>
</dbReference>
<accession>C0GE43</accession>
<sequence>MWHIGVLVPIRCSGEEDMENLAKVHWKEHILPIMPPQLKDLLAGLSGAAEAKLEEIRLRAGRPLLVRTGSGETQVGRDMVTAADLQSVLLLITEYSLYARDEELKRGYLALPGGHRAGFVGRTVLEGGEVKLLRDISGINIRIARQVLGAGKQLLPSLYCQKTRRVRHTLIISAPQAGKTTVLRDLARLFGNGDAASGRPAFNVGIVDERSEIAGCYQGVPQLDVGLRSDVLDGCPKAEGMMMLVRSMSPQIVVTDELGRPEDARAVEEAVNTGASILATAHGQSMTELFRRPSLAYLLEQKMFERIVVLSRRKGPGTIEGVYDGEAFDTDKQAGGKINVG</sequence>
<dbReference type="NCBIfam" id="TIGR02858">
    <property type="entry name" value="spore_III_AA"/>
    <property type="match status" value="1"/>
</dbReference>
<name>C0GE43_DETAL</name>
<dbReference type="PANTHER" id="PTHR20953:SF3">
    <property type="entry name" value="P-LOOP CONTAINING NUCLEOSIDE TRIPHOSPHATE HYDROLASES SUPERFAMILY PROTEIN"/>
    <property type="match status" value="1"/>
</dbReference>
<dbReference type="InterPro" id="IPR014217">
    <property type="entry name" value="Spore_III_AA"/>
</dbReference>
<dbReference type="STRING" id="555088.DealDRAFT_0752"/>